<keyword evidence="2" id="KW-1185">Reference proteome</keyword>
<dbReference type="STRING" id="570947.SAMN05421687_11416"/>
<name>A0A1N7KMU6_9BACI</name>
<proteinExistence type="predicted"/>
<accession>A0A1N7KMU6</accession>
<evidence type="ECO:0000313" key="2">
    <source>
        <dbReference type="Proteomes" id="UP000187608"/>
    </source>
</evidence>
<dbReference type="Proteomes" id="UP000187608">
    <property type="component" value="Unassembled WGS sequence"/>
</dbReference>
<protein>
    <submittedName>
        <fullName evidence="1">Uncharacterized protein</fullName>
    </submittedName>
</protein>
<dbReference type="AlphaFoldDB" id="A0A1N7KMU6"/>
<organism evidence="1 2">
    <name type="scientific">Salimicrobium flavidum</name>
    <dbReference type="NCBI Taxonomy" id="570947"/>
    <lineage>
        <taxon>Bacteria</taxon>
        <taxon>Bacillati</taxon>
        <taxon>Bacillota</taxon>
        <taxon>Bacilli</taxon>
        <taxon>Bacillales</taxon>
        <taxon>Bacillaceae</taxon>
        <taxon>Salimicrobium</taxon>
    </lineage>
</organism>
<gene>
    <name evidence="1" type="ORF">SAMN05421687_11416</name>
</gene>
<reference evidence="2" key="1">
    <citation type="submission" date="2017-01" db="EMBL/GenBank/DDBJ databases">
        <authorList>
            <person name="Varghese N."/>
            <person name="Submissions S."/>
        </authorList>
    </citation>
    <scope>NUCLEOTIDE SEQUENCE [LARGE SCALE GENOMIC DNA]</scope>
    <source>
        <strain evidence="2">DSM 23127</strain>
    </source>
</reference>
<dbReference type="EMBL" id="FTOC01000014">
    <property type="protein sequence ID" value="SIS62816.1"/>
    <property type="molecule type" value="Genomic_DNA"/>
</dbReference>
<sequence>MIAEQSSDSLDAQLLGGFGWDDLDIDSFKRYRKRFANAKPDSQWNEIGDEEFLKRIGGWKTDRKSGNREKKVLP</sequence>
<evidence type="ECO:0000313" key="1">
    <source>
        <dbReference type="EMBL" id="SIS62816.1"/>
    </source>
</evidence>